<keyword evidence="9" id="KW-1185">Reference proteome</keyword>
<feature type="signal peptide" evidence="4">
    <location>
        <begin position="1"/>
        <end position="25"/>
    </location>
</feature>
<feature type="compositionally biased region" description="Basic and acidic residues" evidence="2">
    <location>
        <begin position="1815"/>
        <end position="1824"/>
    </location>
</feature>
<dbReference type="InterPro" id="IPR001791">
    <property type="entry name" value="Laminin_G"/>
</dbReference>
<dbReference type="InterPro" id="IPR050372">
    <property type="entry name" value="Neurexin-related_CASP"/>
</dbReference>
<evidence type="ECO:0000256" key="3">
    <source>
        <dbReference type="SAM" id="Phobius"/>
    </source>
</evidence>
<keyword evidence="1" id="KW-1015">Disulfide bond</keyword>
<dbReference type="SMART" id="SM00131">
    <property type="entry name" value="KU"/>
    <property type="match status" value="1"/>
</dbReference>
<evidence type="ECO:0000256" key="2">
    <source>
        <dbReference type="SAM" id="MobiDB-lite"/>
    </source>
</evidence>
<protein>
    <submittedName>
        <fullName evidence="8">Uncharacterized protein</fullName>
    </submittedName>
</protein>
<keyword evidence="3" id="KW-0812">Transmembrane</keyword>
<dbReference type="CDD" id="cd00054">
    <property type="entry name" value="EGF_CA"/>
    <property type="match status" value="2"/>
</dbReference>
<feature type="disulfide bond" evidence="1">
    <location>
        <begin position="1420"/>
        <end position="1437"/>
    </location>
</feature>
<dbReference type="OrthoDB" id="5989513at2759"/>
<dbReference type="PROSITE" id="PS50279">
    <property type="entry name" value="BPTI_KUNITZ_2"/>
    <property type="match status" value="1"/>
</dbReference>
<feature type="region of interest" description="Disordered" evidence="2">
    <location>
        <begin position="1752"/>
        <end position="1782"/>
    </location>
</feature>
<evidence type="ECO:0000259" key="7">
    <source>
        <dbReference type="PROSITE" id="PS50279"/>
    </source>
</evidence>
<feature type="domain" description="EGF-like" evidence="6">
    <location>
        <begin position="1412"/>
        <end position="1450"/>
    </location>
</feature>
<dbReference type="SMART" id="SM00181">
    <property type="entry name" value="EGF"/>
    <property type="match status" value="4"/>
</dbReference>
<feature type="region of interest" description="Disordered" evidence="2">
    <location>
        <begin position="1794"/>
        <end position="1892"/>
    </location>
</feature>
<dbReference type="Proteomes" id="UP000708208">
    <property type="component" value="Unassembled WGS sequence"/>
</dbReference>
<feature type="domain" description="EGF-like" evidence="6">
    <location>
        <begin position="742"/>
        <end position="780"/>
    </location>
</feature>
<dbReference type="EMBL" id="CAJVCH010124294">
    <property type="protein sequence ID" value="CAG7725603.1"/>
    <property type="molecule type" value="Genomic_DNA"/>
</dbReference>
<feature type="compositionally biased region" description="Acidic residues" evidence="2">
    <location>
        <begin position="1854"/>
        <end position="1865"/>
    </location>
</feature>
<dbReference type="InterPro" id="IPR020901">
    <property type="entry name" value="Prtase_inh_Kunz-CS"/>
</dbReference>
<sequence>MSSTPILTFHSLLVVLGLLLPLTYGMPDFCLLRPDRGPCHKHVYLYFYSHEDADCRTFPYGGCPGNDNRFFEYETCMDVCTRNGTRESTKTTVSASSAWTSSPEIPQSTEISDEERRRLESFQNTPYVILVNGTGQSTFKFASPSSFIQIGPQEIAAYQIRNRRSVTLEFRTRLPHALLIYHGIKDRPLKMNKYELYVMLDQGQLKIKHLFGDYSTTVVVGKGLNRDRWHSVEVMIDPHNQEIWARVDDDEVTKTIDGLKDHKLYGAEHDDLESIIFVGGLKAGEEHLEVSYVANPFVGCIRNVTLSTSPLQSASLDPITPVISSRFLNVDENCLDNCWDQRVPCSRDSKCINHYDHVECDCFSARFKGDNCKDTDISILTLSGYSYVTFTVYEWMDRVHSDANRISMHFKTYTDDSILFYAAGELPYHNHIAVSIRNHRVYVDINFGEAGSIAAHIGKALTDGRWHILTLEHSGKNVTIKLDLHQKNLEIPGKNQHLYIDPDIYVGGGGPILKNREGLNSSNNFVGCLKEVYFNEKSILFELRQKKHQARNHGLTAPEFGKCVLQNTVPITIPFAESGFRISNPKLDDLHLRFEFKPEGLYGTLAYSDVKTIKGDGFWELKIVNDEIHFCLQSDKTIANISTPKTLVAKFNRKGSDWNKVELKYSSGEIRLTTDKLYRNENFADVFLLSPTVTLGTSVHNPSLGFRGCIGRIMIGDNEIDARTVVGSEDQIGDIAMDNCQFVDPCTRPDVCEHGGKCSVKSGEISCECDGTGYIGKHCHFAVFKRTCEELALLGYTESGVYKIDIDGNGPFSPSHVKCKFETDFSGETKTIVEHNLANETDVWTPNDKQEDFKLDLTYREFNPEMLMSLVSQSVQCHQHIKFDCYKARLALHQYSWFSSADLKSKQVVSIGDAPNGMCPCSQTRTCSSPEDHCNCDSLDSRWLSDEGFYSLPDRLGITQMYFMVPKDLPSDAAARITLGPLECVEANTQRYVVTFKTFGSYLEAPGWKSGDLAFSFRTTRSSAILLYQPLLHSQDNSFSVYLTNDHELVFRFILNGGAPQSVTVRSQRALSGGDWQQVWIDYDLHQVRFQINREHQMISLPDGQQFGPFEGTMYIAGAPAKNLEETEIQDGLIGCFRGLVMNGQVLDLYSYMKFHKADIVKDCSPSCDPNPCKNRAICQENWGSFTCQCQNPYSQSGQFCERDINDDGLTFLSQSSFIKKALKNVEQSSMKHILTSNIYLNLRTYDTEALVLYANDNLNNFVQLHIEDGEKMVFSWNHGDVIQQLMVSPHKPLNRGESIQVAVERSATHTTLYVNQDSASVPLPVQLLTEYSDKPFSNPELELFAPPRPFAPVSTYYQMFLAGYDNSALKHAPNTTHIPGLLGCLRGLKIGSERIILGGLANSNDVLDGCKMVCDSKPCYNGGMCVEDFQARTYSCDCTYTSYYGSRCDEERGASFQGESFIRRRFKVPVPVGTIENIEAHFGFSTTSDSYTENHTVLLTVLIPERKYSLLFSITRAGHFMLRENREGNGTYGTTIQYQNFVDGSRHSVYFNRTRDETLLIVDQEEIPIHLNDSYTETFYPISNTAADQSHFIGEVFIGGVNEAVPSLGYFQRFKGCMSNIFVQVETVETRPVEEYMGFVKKEPDLVLDVEKVEGVKLGNCAAFSSFTAPSGGPADVEKSPQTAGIDWRTALPERLPLRIRVSEVVKSASISFNTLALIFAIFFGIVISFLAMYIYRLNKRYKQRILDDDDDEDLYPYRSPTVRYSEANNGTQYGGYKRPQPDKVELLQNRSNSLQDNPKSILNNSKIKNNTQAKDDELRQIDDENASSDTTSENESRQSSTSSLSNTQILDDKEDVDMEDDMDPSNRQSLIDEEPVEQKPEVGNEEAPRPSNIVMPPVFVSETLSPMSPYQVPDYFHAHRDDLLLLQWNLQPLLNLIPSAVELDSSKLQLVVDGSHRILGISQEIVTFEDVKSSSTWFSLLSPRCILIGKQLRFRNRPNLKRPLPLHYNRARMLRLCEPQYPEEVKVCKKVAEDTALVKPIEENPYAVYLAKKMKKQFETHPMIAIFHWNTYSQHELLRIRGLLFDANFDMTILPEVNAKVAGLALRNSKFEPVLRLVMPPTAFGFCKNTDAKKLLQLNRKMHAFVLLGAVVDNRLLHKADFEGYASKDLDTVRALLSQTLSSAGGKNLSSTLESSSLTLSNNLASYINSKKDTPSESAGKDPAE</sequence>
<feature type="domain" description="Laminin G" evidence="5">
    <location>
        <begin position="571"/>
        <end position="740"/>
    </location>
</feature>
<dbReference type="PROSITE" id="PS50025">
    <property type="entry name" value="LAM_G_DOMAIN"/>
    <property type="match status" value="6"/>
</dbReference>
<name>A0A8J2JWX4_9HEXA</name>
<feature type="compositionally biased region" description="Low complexity" evidence="2">
    <location>
        <begin position="1832"/>
        <end position="1850"/>
    </location>
</feature>
<feature type="domain" description="Laminin G" evidence="5">
    <location>
        <begin position="137"/>
        <end position="334"/>
    </location>
</feature>
<feature type="compositionally biased region" description="Basic and acidic residues" evidence="2">
    <location>
        <begin position="1878"/>
        <end position="1890"/>
    </location>
</feature>
<dbReference type="PANTHER" id="PTHR15036:SF49">
    <property type="entry name" value="AXOTACTIN"/>
    <property type="match status" value="1"/>
</dbReference>
<feature type="domain" description="EGF-like" evidence="6">
    <location>
        <begin position="1165"/>
        <end position="1202"/>
    </location>
</feature>
<keyword evidence="3" id="KW-1133">Transmembrane helix</keyword>
<dbReference type="PROSITE" id="PS50026">
    <property type="entry name" value="EGF_3"/>
    <property type="match status" value="3"/>
</dbReference>
<dbReference type="CDD" id="cd00110">
    <property type="entry name" value="LamG"/>
    <property type="match status" value="5"/>
</dbReference>
<organism evidence="8 9">
    <name type="scientific">Allacma fusca</name>
    <dbReference type="NCBI Taxonomy" id="39272"/>
    <lineage>
        <taxon>Eukaryota</taxon>
        <taxon>Metazoa</taxon>
        <taxon>Ecdysozoa</taxon>
        <taxon>Arthropoda</taxon>
        <taxon>Hexapoda</taxon>
        <taxon>Collembola</taxon>
        <taxon>Symphypleona</taxon>
        <taxon>Sminthuridae</taxon>
        <taxon>Allacma</taxon>
    </lineage>
</organism>
<reference evidence="8" key="1">
    <citation type="submission" date="2021-06" db="EMBL/GenBank/DDBJ databases">
        <authorList>
            <person name="Hodson N. C."/>
            <person name="Mongue J. A."/>
            <person name="Jaron S. K."/>
        </authorList>
    </citation>
    <scope>NUCLEOTIDE SEQUENCE</scope>
</reference>
<evidence type="ECO:0000256" key="1">
    <source>
        <dbReference type="PROSITE-ProRule" id="PRU00076"/>
    </source>
</evidence>
<dbReference type="InterPro" id="IPR002223">
    <property type="entry name" value="Kunitz_BPTI"/>
</dbReference>
<feature type="domain" description="Laminin G" evidence="5">
    <location>
        <begin position="1208"/>
        <end position="1411"/>
    </location>
</feature>
<dbReference type="Pfam" id="PF00014">
    <property type="entry name" value="Kunitz_BPTI"/>
    <property type="match status" value="1"/>
</dbReference>
<dbReference type="GO" id="GO:0016020">
    <property type="term" value="C:membrane"/>
    <property type="evidence" value="ECO:0007669"/>
    <property type="project" value="UniProtKB-SubCell"/>
</dbReference>
<feature type="transmembrane region" description="Helical" evidence="3">
    <location>
        <begin position="1717"/>
        <end position="1737"/>
    </location>
</feature>
<dbReference type="GO" id="GO:0004867">
    <property type="term" value="F:serine-type endopeptidase inhibitor activity"/>
    <property type="evidence" value="ECO:0007669"/>
    <property type="project" value="InterPro"/>
</dbReference>
<comment type="caution">
    <text evidence="8">The sequence shown here is derived from an EMBL/GenBank/DDBJ whole genome shotgun (WGS) entry which is preliminary data.</text>
</comment>
<gene>
    <name evidence="8" type="ORF">AFUS01_LOCUS14554</name>
</gene>
<feature type="domain" description="Laminin G" evidence="5">
    <location>
        <begin position="377"/>
        <end position="563"/>
    </location>
</feature>
<dbReference type="CDD" id="cd00109">
    <property type="entry name" value="Kunitz-type"/>
    <property type="match status" value="1"/>
</dbReference>
<feature type="compositionally biased region" description="Low complexity" evidence="2">
    <location>
        <begin position="1799"/>
        <end position="1812"/>
    </location>
</feature>
<dbReference type="Pfam" id="PF00008">
    <property type="entry name" value="EGF"/>
    <property type="match status" value="1"/>
</dbReference>
<feature type="domain" description="Laminin G" evidence="5">
    <location>
        <begin position="992"/>
        <end position="1164"/>
    </location>
</feature>
<evidence type="ECO:0000256" key="4">
    <source>
        <dbReference type="SAM" id="SignalP"/>
    </source>
</evidence>
<dbReference type="PROSITE" id="PS00280">
    <property type="entry name" value="BPTI_KUNITZ_1"/>
    <property type="match status" value="1"/>
</dbReference>
<comment type="caution">
    <text evidence="1">Lacks conserved residue(s) required for the propagation of feature annotation.</text>
</comment>
<evidence type="ECO:0000313" key="9">
    <source>
        <dbReference type="Proteomes" id="UP000708208"/>
    </source>
</evidence>
<keyword evidence="4" id="KW-0732">Signal</keyword>
<evidence type="ECO:0000313" key="8">
    <source>
        <dbReference type="EMBL" id="CAG7725603.1"/>
    </source>
</evidence>
<feature type="domain" description="Laminin G" evidence="5">
    <location>
        <begin position="1454"/>
        <end position="1662"/>
    </location>
</feature>
<dbReference type="SMART" id="SM00282">
    <property type="entry name" value="LamG"/>
    <property type="match status" value="6"/>
</dbReference>
<dbReference type="Pfam" id="PF02210">
    <property type="entry name" value="Laminin_G_2"/>
    <property type="match status" value="5"/>
</dbReference>
<keyword evidence="1" id="KW-0245">EGF-like domain</keyword>
<dbReference type="PANTHER" id="PTHR15036">
    <property type="entry name" value="PIKACHURIN-LIKE PROTEIN"/>
    <property type="match status" value="1"/>
</dbReference>
<keyword evidence="3" id="KW-0472">Membrane</keyword>
<feature type="chain" id="PRO_5035263607" evidence="4">
    <location>
        <begin position="26"/>
        <end position="2227"/>
    </location>
</feature>
<dbReference type="InterPro" id="IPR000742">
    <property type="entry name" value="EGF"/>
</dbReference>
<feature type="domain" description="BPTI/Kunitz inhibitor" evidence="7">
    <location>
        <begin position="30"/>
        <end position="80"/>
    </location>
</feature>
<dbReference type="PROSITE" id="PS01186">
    <property type="entry name" value="EGF_2"/>
    <property type="match status" value="1"/>
</dbReference>
<evidence type="ECO:0000259" key="6">
    <source>
        <dbReference type="PROSITE" id="PS50026"/>
    </source>
</evidence>
<accession>A0A8J2JWX4</accession>
<evidence type="ECO:0000259" key="5">
    <source>
        <dbReference type="PROSITE" id="PS50025"/>
    </source>
</evidence>
<proteinExistence type="predicted"/>